<organism evidence="8 9">
    <name type="scientific">Enterobacillus tribolii</name>
    <dbReference type="NCBI Taxonomy" id="1487935"/>
    <lineage>
        <taxon>Bacteria</taxon>
        <taxon>Pseudomonadati</taxon>
        <taxon>Pseudomonadota</taxon>
        <taxon>Gammaproteobacteria</taxon>
        <taxon>Enterobacterales</taxon>
        <taxon>Hafniaceae</taxon>
        <taxon>Enterobacillus</taxon>
    </lineage>
</organism>
<feature type="binding site" evidence="6">
    <location>
        <position position="68"/>
    </location>
    <ligand>
        <name>[4Fe-4S] cluster</name>
        <dbReference type="ChEBI" id="CHEBI:49883"/>
        <label>2</label>
    </ligand>
</feature>
<feature type="binding site" evidence="6">
    <location>
        <position position="78"/>
    </location>
    <ligand>
        <name>[4Fe-4S] cluster</name>
        <dbReference type="ChEBI" id="CHEBI:49883"/>
        <label>2</label>
    </ligand>
</feature>
<evidence type="ECO:0000313" key="9">
    <source>
        <dbReference type="Proteomes" id="UP000254848"/>
    </source>
</evidence>
<comment type="cofactor">
    <cofactor evidence="6">
        <name>[4Fe-4S] cluster</name>
        <dbReference type="ChEBI" id="CHEBI:49883"/>
    </cofactor>
</comment>
<dbReference type="OrthoDB" id="9808559at2"/>
<dbReference type="PROSITE" id="PS00198">
    <property type="entry name" value="4FE4S_FER_1"/>
    <property type="match status" value="1"/>
</dbReference>
<dbReference type="SUPFAM" id="SSF54862">
    <property type="entry name" value="4Fe-4S ferredoxins"/>
    <property type="match status" value="1"/>
</dbReference>
<dbReference type="EMBL" id="QRAP01000004">
    <property type="protein sequence ID" value="RDK91984.1"/>
    <property type="molecule type" value="Genomic_DNA"/>
</dbReference>
<dbReference type="PROSITE" id="PS51379">
    <property type="entry name" value="4FE4S_FER_2"/>
    <property type="match status" value="3"/>
</dbReference>
<evidence type="ECO:0000256" key="2">
    <source>
        <dbReference type="ARBA" id="ARBA00022723"/>
    </source>
</evidence>
<evidence type="ECO:0000259" key="7">
    <source>
        <dbReference type="PROSITE" id="PS51379"/>
    </source>
</evidence>
<name>A0A370QRU7_9GAMM</name>
<dbReference type="PANTHER" id="PTHR43687:SF4">
    <property type="entry name" value="BLR5484 PROTEIN"/>
    <property type="match status" value="1"/>
</dbReference>
<comment type="subcellular location">
    <subcellularLocation>
        <location evidence="6">Cytoplasm</location>
    </subcellularLocation>
</comment>
<dbReference type="Pfam" id="PF13187">
    <property type="entry name" value="Fer4_9"/>
    <property type="match status" value="1"/>
</dbReference>
<feature type="binding site" evidence="6">
    <location>
        <position position="74"/>
    </location>
    <ligand>
        <name>[4Fe-4S] cluster</name>
        <dbReference type="ChEBI" id="CHEBI:49883"/>
        <label>2</label>
    </ligand>
</feature>
<dbReference type="InterPro" id="IPR017896">
    <property type="entry name" value="4Fe4S_Fe-S-bd"/>
</dbReference>
<comment type="function">
    <text evidence="6">Could be involved in the maturation of NapA, the catalytic subunit of the periplasmic nitrate reductase, before its export into the periplasm.</text>
</comment>
<dbReference type="HAMAP" id="MF_02201">
    <property type="entry name" value="NapF"/>
    <property type="match status" value="1"/>
</dbReference>
<sequence>MNTLSRRSLLRGRWSRPAPAQRPPWAIDEQSFIDGCTRCHECIEHCESGVLISGPGGFPAIDFQRAECTFCRKCAEVCPQPVFDLQQARPWTLTASIQGHCLTQKGVECRACQDACEPYAIRFTPHVSGIAKPVLDPSRCTGCGACVGNCPVGAVDVVPGQQPLPQEAALPESVLPNQVLPNQVLPNNEQKTSLTPGNVP</sequence>
<dbReference type="GO" id="GO:0005737">
    <property type="term" value="C:cytoplasm"/>
    <property type="evidence" value="ECO:0007669"/>
    <property type="project" value="UniProtKB-SubCell"/>
</dbReference>
<feature type="binding site" evidence="6">
    <location>
        <position position="39"/>
    </location>
    <ligand>
        <name>[4Fe-4S] cluster</name>
        <dbReference type="ChEBI" id="CHEBI:49883"/>
        <label>1</label>
    </ligand>
</feature>
<dbReference type="AlphaFoldDB" id="A0A370QRU7"/>
<feature type="binding site" evidence="6">
    <location>
        <position position="36"/>
    </location>
    <ligand>
        <name>[4Fe-4S] cluster</name>
        <dbReference type="ChEBI" id="CHEBI:49883"/>
        <label>1</label>
    </ligand>
</feature>
<evidence type="ECO:0000256" key="6">
    <source>
        <dbReference type="HAMAP-Rule" id="MF_02201"/>
    </source>
</evidence>
<feature type="domain" description="4Fe-4S ferredoxin-type" evidence="7">
    <location>
        <begin position="57"/>
        <end position="88"/>
    </location>
</feature>
<keyword evidence="4 6" id="KW-0408">Iron</keyword>
<feature type="binding site" evidence="6">
    <location>
        <position position="143"/>
    </location>
    <ligand>
        <name>[4Fe-4S] cluster</name>
        <dbReference type="ChEBI" id="CHEBI:49883"/>
        <label>3</label>
    </ligand>
</feature>
<evidence type="ECO:0000256" key="4">
    <source>
        <dbReference type="ARBA" id="ARBA00023004"/>
    </source>
</evidence>
<dbReference type="PANTHER" id="PTHR43687">
    <property type="entry name" value="ADENYLYLSULFATE REDUCTASE, BETA SUBUNIT"/>
    <property type="match status" value="1"/>
</dbReference>
<keyword evidence="2 6" id="KW-0479">Metal-binding</keyword>
<keyword evidence="6" id="KW-0963">Cytoplasm</keyword>
<feature type="domain" description="4Fe-4S ferredoxin-type" evidence="7">
    <location>
        <begin position="23"/>
        <end position="56"/>
    </location>
</feature>
<feature type="domain" description="4Fe-4S ferredoxin-type" evidence="7">
    <location>
        <begin position="131"/>
        <end position="160"/>
    </location>
</feature>
<comment type="similarity">
    <text evidence="6">Belongs to the NapF family.</text>
</comment>
<gene>
    <name evidence="6" type="primary">napF</name>
    <name evidence="8" type="ORF">C8D90_104136</name>
</gene>
<reference evidence="8 9" key="1">
    <citation type="submission" date="2018-07" db="EMBL/GenBank/DDBJ databases">
        <title>Genomic Encyclopedia of Type Strains, Phase IV (KMG-IV): sequencing the most valuable type-strain genomes for metagenomic binning, comparative biology and taxonomic classification.</title>
        <authorList>
            <person name="Goeker M."/>
        </authorList>
    </citation>
    <scope>NUCLEOTIDE SEQUENCE [LARGE SCALE GENOMIC DNA]</scope>
    <source>
        <strain evidence="8 9">DSM 103736</strain>
    </source>
</reference>
<dbReference type="Proteomes" id="UP000254848">
    <property type="component" value="Unassembled WGS sequence"/>
</dbReference>
<dbReference type="GO" id="GO:0051539">
    <property type="term" value="F:4 iron, 4 sulfur cluster binding"/>
    <property type="evidence" value="ECO:0007669"/>
    <property type="project" value="UniProtKB-UniRule"/>
</dbReference>
<dbReference type="InterPro" id="IPR017900">
    <property type="entry name" value="4Fe4S_Fe_S_CS"/>
</dbReference>
<feature type="binding site" evidence="6">
    <location>
        <position position="71"/>
    </location>
    <ligand>
        <name>[4Fe-4S] cluster</name>
        <dbReference type="ChEBI" id="CHEBI:49883"/>
        <label>2</label>
    </ligand>
</feature>
<dbReference type="InterPro" id="IPR004496">
    <property type="entry name" value="NapF"/>
</dbReference>
<dbReference type="Gene3D" id="3.30.70.20">
    <property type="match status" value="2"/>
</dbReference>
<keyword evidence="9" id="KW-1185">Reference proteome</keyword>
<feature type="binding site" evidence="6">
    <location>
        <position position="42"/>
    </location>
    <ligand>
        <name>[4Fe-4S] cluster</name>
        <dbReference type="ChEBI" id="CHEBI:49883"/>
        <label>1</label>
    </ligand>
</feature>
<dbReference type="GO" id="GO:0046872">
    <property type="term" value="F:metal ion binding"/>
    <property type="evidence" value="ECO:0007669"/>
    <property type="project" value="UniProtKB-KW"/>
</dbReference>
<proteinExistence type="inferred from homology"/>
<evidence type="ECO:0000256" key="5">
    <source>
        <dbReference type="ARBA" id="ARBA00023014"/>
    </source>
</evidence>
<accession>A0A370QRU7</accession>
<evidence type="ECO:0000256" key="1">
    <source>
        <dbReference type="ARBA" id="ARBA00022485"/>
    </source>
</evidence>
<protein>
    <recommendedName>
        <fullName evidence="6">Ferredoxin-type protein NapF</fullName>
    </recommendedName>
</protein>
<evidence type="ECO:0000313" key="8">
    <source>
        <dbReference type="EMBL" id="RDK91984.1"/>
    </source>
</evidence>
<feature type="binding site" evidence="6">
    <location>
        <position position="150"/>
    </location>
    <ligand>
        <name>[4Fe-4S] cluster</name>
        <dbReference type="ChEBI" id="CHEBI:49883"/>
        <label>3</label>
    </ligand>
</feature>
<feature type="binding site" evidence="6">
    <location>
        <position position="46"/>
    </location>
    <ligand>
        <name>[4Fe-4S] cluster</name>
        <dbReference type="ChEBI" id="CHEBI:49883"/>
        <label>1</label>
    </ligand>
</feature>
<feature type="binding site" evidence="6">
    <location>
        <position position="146"/>
    </location>
    <ligand>
        <name>[4Fe-4S] cluster</name>
        <dbReference type="ChEBI" id="CHEBI:49883"/>
        <label>3</label>
    </ligand>
</feature>
<dbReference type="Pfam" id="PF12838">
    <property type="entry name" value="Fer4_7"/>
    <property type="match status" value="1"/>
</dbReference>
<keyword evidence="1 6" id="KW-0004">4Fe-4S</keyword>
<feature type="binding site" evidence="6">
    <location>
        <position position="140"/>
    </location>
    <ligand>
        <name>[4Fe-4S] cluster</name>
        <dbReference type="ChEBI" id="CHEBI:49883"/>
        <label>3</label>
    </ligand>
</feature>
<keyword evidence="3 6" id="KW-0677">Repeat</keyword>
<dbReference type="InterPro" id="IPR050572">
    <property type="entry name" value="Fe-S_Ferredoxin"/>
</dbReference>
<comment type="subunit">
    <text evidence="6">Interacts with the cytoplasmic NapA precursor.</text>
</comment>
<dbReference type="NCBIfam" id="TIGR00402">
    <property type="entry name" value="napF"/>
    <property type="match status" value="1"/>
</dbReference>
<dbReference type="CDD" id="cd10564">
    <property type="entry name" value="NapF_like"/>
    <property type="match status" value="1"/>
</dbReference>
<comment type="caution">
    <text evidence="8">The sequence shown here is derived from an EMBL/GenBank/DDBJ whole genome shotgun (WGS) entry which is preliminary data.</text>
</comment>
<keyword evidence="5 6" id="KW-0411">Iron-sulfur</keyword>
<evidence type="ECO:0000256" key="3">
    <source>
        <dbReference type="ARBA" id="ARBA00022737"/>
    </source>
</evidence>